<dbReference type="Pfam" id="PF00082">
    <property type="entry name" value="Peptidase_S8"/>
    <property type="match status" value="1"/>
</dbReference>
<evidence type="ECO:0000259" key="3">
    <source>
        <dbReference type="Pfam" id="PF00082"/>
    </source>
</evidence>
<feature type="domain" description="Peptidase S8/S53" evidence="3">
    <location>
        <begin position="174"/>
        <end position="392"/>
    </location>
</feature>
<dbReference type="GO" id="GO:0006508">
    <property type="term" value="P:proteolysis"/>
    <property type="evidence" value="ECO:0007669"/>
    <property type="project" value="InterPro"/>
</dbReference>
<dbReference type="STRING" id="1436961.SAMN05421739_101612"/>
<evidence type="ECO:0000256" key="1">
    <source>
        <dbReference type="ARBA" id="ARBA00011073"/>
    </source>
</evidence>
<dbReference type="SUPFAM" id="SSF49785">
    <property type="entry name" value="Galactose-binding domain-like"/>
    <property type="match status" value="1"/>
</dbReference>
<dbReference type="InterPro" id="IPR026444">
    <property type="entry name" value="Secre_tail"/>
</dbReference>
<dbReference type="InterPro" id="IPR034058">
    <property type="entry name" value="TagA/B/C/D_pept_dom"/>
</dbReference>
<dbReference type="EMBL" id="FOOT01000001">
    <property type="protein sequence ID" value="SFF99163.1"/>
    <property type="molecule type" value="Genomic_DNA"/>
</dbReference>
<dbReference type="GO" id="GO:0004252">
    <property type="term" value="F:serine-type endopeptidase activity"/>
    <property type="evidence" value="ECO:0007669"/>
    <property type="project" value="InterPro"/>
</dbReference>
<dbReference type="OrthoDB" id="9792152at2"/>
<dbReference type="InterPro" id="IPR036852">
    <property type="entry name" value="Peptidase_S8/S53_dom_sf"/>
</dbReference>
<dbReference type="InterPro" id="IPR000209">
    <property type="entry name" value="Peptidase_S8/S53_dom"/>
</dbReference>
<dbReference type="CDD" id="cd04842">
    <property type="entry name" value="Peptidases_S8_Kp43_protease"/>
    <property type="match status" value="1"/>
</dbReference>
<comment type="similarity">
    <text evidence="1 2">Belongs to the peptidase S8 family.</text>
</comment>
<comment type="caution">
    <text evidence="2">Lacks conserved residue(s) required for the propagation of feature annotation.</text>
</comment>
<dbReference type="SUPFAM" id="SSF52743">
    <property type="entry name" value="Subtilisin-like"/>
    <property type="match status" value="1"/>
</dbReference>
<dbReference type="AlphaFoldDB" id="A0A1I2N6D8"/>
<protein>
    <submittedName>
        <fullName evidence="4">Por secretion system C-terminal sorting domain-containing protein</fullName>
    </submittedName>
</protein>
<dbReference type="PANTHER" id="PTHR43399:SF4">
    <property type="entry name" value="CELL WALL-ASSOCIATED PROTEASE"/>
    <property type="match status" value="1"/>
</dbReference>
<dbReference type="Gene3D" id="2.60.120.380">
    <property type="match status" value="1"/>
</dbReference>
<dbReference type="NCBIfam" id="TIGR04183">
    <property type="entry name" value="Por_Secre_tail"/>
    <property type="match status" value="1"/>
</dbReference>
<organism evidence="4 5">
    <name type="scientific">Pontibacter chinhatensis</name>
    <dbReference type="NCBI Taxonomy" id="1436961"/>
    <lineage>
        <taxon>Bacteria</taxon>
        <taxon>Pseudomonadati</taxon>
        <taxon>Bacteroidota</taxon>
        <taxon>Cytophagia</taxon>
        <taxon>Cytophagales</taxon>
        <taxon>Hymenobacteraceae</taxon>
        <taxon>Pontibacter</taxon>
    </lineage>
</organism>
<dbReference type="RefSeq" id="WP_092098893.1">
    <property type="nucleotide sequence ID" value="NZ_FOOT01000001.1"/>
</dbReference>
<dbReference type="InterPro" id="IPR008979">
    <property type="entry name" value="Galactose-bd-like_sf"/>
</dbReference>
<dbReference type="InterPro" id="IPR051048">
    <property type="entry name" value="Peptidase_S8/S53_subtilisin"/>
</dbReference>
<dbReference type="Proteomes" id="UP000198724">
    <property type="component" value="Unassembled WGS sequence"/>
</dbReference>
<proteinExistence type="inferred from homology"/>
<keyword evidence="5" id="KW-1185">Reference proteome</keyword>
<dbReference type="PANTHER" id="PTHR43399">
    <property type="entry name" value="SUBTILISIN-RELATED"/>
    <property type="match status" value="1"/>
</dbReference>
<sequence>MMHKRLRKWRINASWKGVLLACLTLVTLGVQGQTPQVRSRLAPALTTGSDRPTTYRLQVTSREALEECLRKYNISAKVYAEPRTPQLLLISGLNAAQLRELAACPAVKYIDQGNRQPTEEAELRNADLSANHIPAVHSQYPQLMGQGLVASVKERPFDPADLDLRGRTIAAAEASDGYSPHATTMATYIAGAGNSGPLGLGVAPGAKLTSSSMEELLPDPTAQLLQAGVSVQNHSYGVGVENYYGLEAQAYDAQVIEAPQLLHVFSSGNSGGEAGATGKYAGIPGFANLTGQFKQSKNSLSVGALDPDGSIGARSSKGPAYDGRVKPELTAYGKGGTSEAAAVVSGIALLVQQAYREQHESQLPPASLVKAILINSADDVGRPEVDFEAGFGNANALSAIRTTRNRQYITENIAQGQELTFRISVPAGVRRLKATLVWHDPAAEAGEEQALIHDLDLSLRQAATGQVWEPWVLSAYAYPDSLRQPARRGKDRINNVEQVTLASPKAGVYELQVQGHRVLSGRQPFALVYTFETDAEWKYPVAGSSLIAGQVNRIRWQGMQQGNARLEYRIAGNDVWQLIAEGVDATTFGYDWQAPDTVAEVQVRLSMAGEVLESDTFLLSKPLPLTIGYACPGQVMVHWPQLSADTQYQVYKLGEAYLEPLALLSDTLLVLGEEQLQALSPGYLAVAPVVAGKTGMKSISVNYEEEGAACYVASFLATSYVTDQVVLELQLSSTHQLASLTLERLDDGSFRPLKSVSPVNAQDFKLEDSSPGSGKNVYRVKLTTASGLTFYSQPEEVVHTGAGQMLVYPNPVEAGQPLFIALSSETAQVELVDKLGRLLYRGTREGMVKEISTLQLQAGLYLIRVRTEKGDLLVERVQVR</sequence>
<evidence type="ECO:0000313" key="4">
    <source>
        <dbReference type="EMBL" id="SFF99163.1"/>
    </source>
</evidence>
<gene>
    <name evidence="4" type="ORF">SAMN05421739_101612</name>
</gene>
<evidence type="ECO:0000313" key="5">
    <source>
        <dbReference type="Proteomes" id="UP000198724"/>
    </source>
</evidence>
<dbReference type="Gene3D" id="3.40.50.200">
    <property type="entry name" value="Peptidase S8/S53 domain"/>
    <property type="match status" value="1"/>
</dbReference>
<name>A0A1I2N6D8_9BACT</name>
<evidence type="ECO:0000256" key="2">
    <source>
        <dbReference type="PROSITE-ProRule" id="PRU01240"/>
    </source>
</evidence>
<accession>A0A1I2N6D8</accession>
<dbReference type="PROSITE" id="PS51892">
    <property type="entry name" value="SUBTILASE"/>
    <property type="match status" value="1"/>
</dbReference>
<reference evidence="5" key="1">
    <citation type="submission" date="2016-10" db="EMBL/GenBank/DDBJ databases">
        <authorList>
            <person name="Varghese N."/>
            <person name="Submissions S."/>
        </authorList>
    </citation>
    <scope>NUCLEOTIDE SEQUENCE [LARGE SCALE GENOMIC DNA]</scope>
    <source>
        <strain evidence="5">LP51</strain>
    </source>
</reference>